<proteinExistence type="predicted"/>
<dbReference type="RefSeq" id="WP_169339137.1">
    <property type="nucleotide sequence ID" value="NZ_JABBZM010000002.1"/>
</dbReference>
<organism evidence="1 2">
    <name type="scientific">Ralstonia insidiosa</name>
    <dbReference type="NCBI Taxonomy" id="190721"/>
    <lineage>
        <taxon>Bacteria</taxon>
        <taxon>Pseudomonadati</taxon>
        <taxon>Pseudomonadota</taxon>
        <taxon>Betaproteobacteria</taxon>
        <taxon>Burkholderiales</taxon>
        <taxon>Burkholderiaceae</taxon>
        <taxon>Ralstonia</taxon>
    </lineage>
</organism>
<protein>
    <submittedName>
        <fullName evidence="1">Phage head closure protein</fullName>
    </submittedName>
</protein>
<accession>A0A848NU21</accession>
<dbReference type="AlphaFoldDB" id="A0A848NU21"/>
<dbReference type="Pfam" id="PF05521">
    <property type="entry name" value="Phage_HCP"/>
    <property type="match status" value="1"/>
</dbReference>
<dbReference type="Proteomes" id="UP000575469">
    <property type="component" value="Unassembled WGS sequence"/>
</dbReference>
<gene>
    <name evidence="1" type="ORF">HGR00_02525</name>
</gene>
<evidence type="ECO:0000313" key="1">
    <source>
        <dbReference type="EMBL" id="NMV36780.1"/>
    </source>
</evidence>
<name>A0A848NU21_9RALS</name>
<dbReference type="InterPro" id="IPR008767">
    <property type="entry name" value="Phage_SPP1_head-tail_adaptor"/>
</dbReference>
<sequence>MPGINGYLVRSGTLRKRLTFQARTQEQDSLGQQENVWADVFTCWGEIAPLSGRELLAAAAVQAALTHTVTVRYRPELANPRAVAAMRIRYGARVFNIHASMNEDERNRFVTLSVEEGLNNG</sequence>
<dbReference type="EMBL" id="JABBZM010000002">
    <property type="protein sequence ID" value="NMV36780.1"/>
    <property type="molecule type" value="Genomic_DNA"/>
</dbReference>
<reference evidence="1 2" key="1">
    <citation type="submission" date="2020-04" db="EMBL/GenBank/DDBJ databases">
        <title>Ralstonia insidiosa genome sequencing and assembly.</title>
        <authorList>
            <person name="Martins R.C.R."/>
            <person name="Perdigao-Neto L.V."/>
            <person name="Levin A.S.S."/>
            <person name="Costa S.F."/>
        </authorList>
    </citation>
    <scope>NUCLEOTIDE SEQUENCE [LARGE SCALE GENOMIC DNA]</scope>
    <source>
        <strain evidence="1 2">5047</strain>
    </source>
</reference>
<dbReference type="InterPro" id="IPR038666">
    <property type="entry name" value="SSP1_head-tail_sf"/>
</dbReference>
<dbReference type="Gene3D" id="2.40.10.270">
    <property type="entry name" value="Bacteriophage SPP1 head-tail adaptor protein"/>
    <property type="match status" value="1"/>
</dbReference>
<comment type="caution">
    <text evidence="1">The sequence shown here is derived from an EMBL/GenBank/DDBJ whole genome shotgun (WGS) entry which is preliminary data.</text>
</comment>
<dbReference type="NCBIfam" id="TIGR01563">
    <property type="entry name" value="gp16_SPP1"/>
    <property type="match status" value="1"/>
</dbReference>
<evidence type="ECO:0000313" key="2">
    <source>
        <dbReference type="Proteomes" id="UP000575469"/>
    </source>
</evidence>